<dbReference type="EMBL" id="GBBM01004909">
    <property type="protein sequence ID" value="JAC30509.1"/>
    <property type="molecule type" value="mRNA"/>
</dbReference>
<organism evidence="3">
    <name type="scientific">Amblyomma triste</name>
    <name type="common">Neotropical tick</name>
    <dbReference type="NCBI Taxonomy" id="251400"/>
    <lineage>
        <taxon>Eukaryota</taxon>
        <taxon>Metazoa</taxon>
        <taxon>Ecdysozoa</taxon>
        <taxon>Arthropoda</taxon>
        <taxon>Chelicerata</taxon>
        <taxon>Arachnida</taxon>
        <taxon>Acari</taxon>
        <taxon>Parasitiformes</taxon>
        <taxon>Ixodida</taxon>
        <taxon>Ixodoidea</taxon>
        <taxon>Ixodidae</taxon>
        <taxon>Amblyomminae</taxon>
        <taxon>Amblyomma</taxon>
    </lineage>
</organism>
<evidence type="ECO:0000259" key="2">
    <source>
        <dbReference type="Pfam" id="PF01826"/>
    </source>
</evidence>
<dbReference type="AlphaFoldDB" id="A0A023G9L3"/>
<dbReference type="SUPFAM" id="SSF57567">
    <property type="entry name" value="Serine protease inhibitors"/>
    <property type="match status" value="1"/>
</dbReference>
<feature type="signal peptide" evidence="1">
    <location>
        <begin position="1"/>
        <end position="24"/>
    </location>
</feature>
<accession>A0A023G9L3</accession>
<dbReference type="Pfam" id="PF01826">
    <property type="entry name" value="TIL"/>
    <property type="match status" value="1"/>
</dbReference>
<protein>
    <submittedName>
        <fullName evidence="3">Putative tick til 1</fullName>
    </submittedName>
</protein>
<dbReference type="InterPro" id="IPR036084">
    <property type="entry name" value="Ser_inhib-like_sf"/>
</dbReference>
<evidence type="ECO:0000313" key="3">
    <source>
        <dbReference type="EMBL" id="JAC30509.1"/>
    </source>
</evidence>
<feature type="domain" description="TIL" evidence="2">
    <location>
        <begin position="55"/>
        <end position="115"/>
    </location>
</feature>
<reference evidence="3" key="1">
    <citation type="submission" date="2014-03" db="EMBL/GenBank/DDBJ databases">
        <title>The sialotranscriptome of Amblyomma triste, Amblyomma parvum and Amblyomma cajennense ticks, uncovered by 454-based RNA-seq.</title>
        <authorList>
            <person name="Garcia G.R."/>
            <person name="Gardinassi L.G."/>
            <person name="Ribeiro J.M."/>
            <person name="Anatriello E."/>
            <person name="Ferreira B.R."/>
            <person name="Moreira H.N."/>
            <person name="Mafra C."/>
            <person name="Olegario M.M."/>
            <person name="Szabo P.J."/>
            <person name="Miranda-Santos I.K."/>
            <person name="Maruyama S.R."/>
        </authorList>
    </citation>
    <scope>NUCLEOTIDE SEQUENCE</scope>
    <source>
        <strain evidence="3">Mato Grasso do Sul</strain>
        <tissue evidence="3">Salivary glands</tissue>
    </source>
</reference>
<feature type="chain" id="PRO_5001521796" evidence="1">
    <location>
        <begin position="25"/>
        <end position="135"/>
    </location>
</feature>
<evidence type="ECO:0000256" key="1">
    <source>
        <dbReference type="SAM" id="SignalP"/>
    </source>
</evidence>
<name>A0A023G9L3_AMBTT</name>
<dbReference type="CDD" id="cd19941">
    <property type="entry name" value="TIL"/>
    <property type="match status" value="1"/>
</dbReference>
<dbReference type="Gene3D" id="2.10.25.10">
    <property type="entry name" value="Laminin"/>
    <property type="match status" value="1"/>
</dbReference>
<keyword evidence="1" id="KW-0732">Signal</keyword>
<dbReference type="InterPro" id="IPR002919">
    <property type="entry name" value="TIL_dom"/>
</dbReference>
<proteinExistence type="evidence at transcript level"/>
<sequence>MTKVATACILVVLALCAVVLLASAQGVSQSLGTPYGVSGHVNPYWRPRPPYRRRCQQTEIYLRCQSSSCGERRCSDLFRRPTRPRICTADCVSRCFCRHGLFRNHRGRCVRRRQCKKTRPAPLPVPRRPTAVRPE</sequence>